<dbReference type="CDD" id="cd00112">
    <property type="entry name" value="LDLa"/>
    <property type="match status" value="1"/>
</dbReference>
<reference evidence="4" key="1">
    <citation type="submission" date="2025-08" db="UniProtKB">
        <authorList>
            <consortium name="RefSeq"/>
        </authorList>
    </citation>
    <scope>IDENTIFICATION</scope>
</reference>
<evidence type="ECO:0000313" key="4">
    <source>
        <dbReference type="RefSeq" id="XP_072817012.1"/>
    </source>
</evidence>
<dbReference type="PROSITE" id="PS50068">
    <property type="entry name" value="LDLRA_2"/>
    <property type="match status" value="1"/>
</dbReference>
<evidence type="ECO:0000256" key="1">
    <source>
        <dbReference type="ARBA" id="ARBA00023157"/>
    </source>
</evidence>
<dbReference type="SUPFAM" id="SSF57424">
    <property type="entry name" value="LDL receptor-like module"/>
    <property type="match status" value="1"/>
</dbReference>
<protein>
    <submittedName>
        <fullName evidence="4">Low-density lipoprotein receptor-related protein 1B-like</fullName>
    </submittedName>
</protein>
<gene>
    <name evidence="4" type="primary">LOC140696350</name>
</gene>
<organism evidence="3 4">
    <name type="scientific">Vicugna pacos</name>
    <name type="common">Alpaca</name>
    <name type="synonym">Lama pacos</name>
    <dbReference type="NCBI Taxonomy" id="30538"/>
    <lineage>
        <taxon>Eukaryota</taxon>
        <taxon>Metazoa</taxon>
        <taxon>Chordata</taxon>
        <taxon>Craniata</taxon>
        <taxon>Vertebrata</taxon>
        <taxon>Euteleostomi</taxon>
        <taxon>Mammalia</taxon>
        <taxon>Eutheria</taxon>
        <taxon>Laurasiatheria</taxon>
        <taxon>Artiodactyla</taxon>
        <taxon>Tylopoda</taxon>
        <taxon>Camelidae</taxon>
        <taxon>Vicugna</taxon>
    </lineage>
</organism>
<dbReference type="Gene3D" id="4.10.400.10">
    <property type="entry name" value="Low-density Lipoprotein Receptor"/>
    <property type="match status" value="1"/>
</dbReference>
<keyword evidence="1" id="KW-1015">Disulfide bond</keyword>
<proteinExistence type="predicted"/>
<dbReference type="RefSeq" id="XP_072817012.1">
    <property type="nucleotide sequence ID" value="XM_072960911.1"/>
</dbReference>
<dbReference type="PROSITE" id="PS01209">
    <property type="entry name" value="LDLRA_1"/>
    <property type="match status" value="1"/>
</dbReference>
<keyword evidence="3" id="KW-1185">Reference proteome</keyword>
<dbReference type="GeneID" id="140696350"/>
<dbReference type="SMART" id="SM00192">
    <property type="entry name" value="LDLa"/>
    <property type="match status" value="1"/>
</dbReference>
<evidence type="ECO:0000256" key="2">
    <source>
        <dbReference type="PROSITE-ProRule" id="PRU00124"/>
    </source>
</evidence>
<evidence type="ECO:0000313" key="3">
    <source>
        <dbReference type="Proteomes" id="UP001652581"/>
    </source>
</evidence>
<dbReference type="Pfam" id="PF00057">
    <property type="entry name" value="Ldl_recept_a"/>
    <property type="match status" value="1"/>
</dbReference>
<sequence length="117" mass="12025">MTLLDSGLRAAAAASAAGPRVPPSSLQSRLPPRATTMSELLLAFLTLSGLLPVAKVLSVGADRGPEEVEIKCPLNHIACLGANQCVHLSQLCNGAPDCSDGSDEGAHCRGESVYETV</sequence>
<dbReference type="Proteomes" id="UP001652581">
    <property type="component" value="Chromosome 5"/>
</dbReference>
<name>A0ABM5D7Y1_VICPA</name>
<dbReference type="InterPro" id="IPR023415">
    <property type="entry name" value="LDLR_class-A_CS"/>
</dbReference>
<comment type="caution">
    <text evidence="2">Lacks conserved residue(s) required for the propagation of feature annotation.</text>
</comment>
<dbReference type="InterPro" id="IPR002172">
    <property type="entry name" value="LDrepeatLR_classA_rpt"/>
</dbReference>
<accession>A0ABM5D7Y1</accession>
<dbReference type="InterPro" id="IPR036055">
    <property type="entry name" value="LDL_receptor-like_sf"/>
</dbReference>